<organism evidence="2 3">
    <name type="scientific">Paenibacillus lignilyticus</name>
    <dbReference type="NCBI Taxonomy" id="1172615"/>
    <lineage>
        <taxon>Bacteria</taxon>
        <taxon>Bacillati</taxon>
        <taxon>Bacillota</taxon>
        <taxon>Bacilli</taxon>
        <taxon>Bacillales</taxon>
        <taxon>Paenibacillaceae</taxon>
        <taxon>Paenibacillus</taxon>
    </lineage>
</organism>
<evidence type="ECO:0000313" key="2">
    <source>
        <dbReference type="EMBL" id="MBP3967253.1"/>
    </source>
</evidence>
<feature type="compositionally biased region" description="Basic and acidic residues" evidence="1">
    <location>
        <begin position="61"/>
        <end position="73"/>
    </location>
</feature>
<feature type="region of interest" description="Disordered" evidence="1">
    <location>
        <begin position="1"/>
        <end position="32"/>
    </location>
</feature>
<evidence type="ECO:0008006" key="4">
    <source>
        <dbReference type="Google" id="ProtNLM"/>
    </source>
</evidence>
<accession>A0ABS5CN16</accession>
<dbReference type="RefSeq" id="WP_091224354.1">
    <property type="nucleotide sequence ID" value="NZ_JAGKSP010000036.1"/>
</dbReference>
<protein>
    <recommendedName>
        <fullName evidence="4">DUF4025 domain-containing protein</fullName>
    </recommendedName>
</protein>
<keyword evidence="3" id="KW-1185">Reference proteome</keyword>
<dbReference type="EMBL" id="JAGKSP010000036">
    <property type="protein sequence ID" value="MBP3967253.1"/>
    <property type="molecule type" value="Genomic_DNA"/>
</dbReference>
<proteinExistence type="predicted"/>
<evidence type="ECO:0000313" key="3">
    <source>
        <dbReference type="Proteomes" id="UP000673394"/>
    </source>
</evidence>
<feature type="compositionally biased region" description="Polar residues" evidence="1">
    <location>
        <begin position="9"/>
        <end position="22"/>
    </location>
</feature>
<evidence type="ECO:0000256" key="1">
    <source>
        <dbReference type="SAM" id="MobiDB-lite"/>
    </source>
</evidence>
<sequence>MRNRDQYQDNEVYNRTSNTAAGINTPLDHQDTSPLDMISHAIEEIVDNVQHAFDGADNDDDQRYSNHSDGHSF</sequence>
<feature type="region of interest" description="Disordered" evidence="1">
    <location>
        <begin position="51"/>
        <end position="73"/>
    </location>
</feature>
<gene>
    <name evidence="2" type="ORF">I8J30_31745</name>
</gene>
<dbReference type="Proteomes" id="UP000673394">
    <property type="component" value="Unassembled WGS sequence"/>
</dbReference>
<name>A0ABS5CN16_9BACL</name>
<comment type="caution">
    <text evidence="2">The sequence shown here is derived from an EMBL/GenBank/DDBJ whole genome shotgun (WGS) entry which is preliminary data.</text>
</comment>
<reference evidence="2 3" key="1">
    <citation type="submission" date="2021-04" db="EMBL/GenBank/DDBJ databases">
        <title>Paenibacillus sp. DLE-14 whole genome sequence.</title>
        <authorList>
            <person name="Ham Y.J."/>
        </authorList>
    </citation>
    <scope>NUCLEOTIDE SEQUENCE [LARGE SCALE GENOMIC DNA]</scope>
    <source>
        <strain evidence="2 3">DLE-14</strain>
    </source>
</reference>